<evidence type="ECO:0008006" key="3">
    <source>
        <dbReference type="Google" id="ProtNLM"/>
    </source>
</evidence>
<dbReference type="AlphaFoldDB" id="A0A6C2YRZ3"/>
<protein>
    <recommendedName>
        <fullName evidence="3">Lipoprotein</fullName>
    </recommendedName>
</protein>
<dbReference type="KEGG" id="tim:GMBLW1_47650"/>
<gene>
    <name evidence="1" type="ORF">GMBLW1_47650</name>
</gene>
<sequence>MRFAFLMMLWSTSLIVGCNLPTYELVFVLPESFRGGSIFMKTM</sequence>
<reference evidence="1" key="1">
    <citation type="submission" date="2019-04" db="EMBL/GenBank/DDBJ databases">
        <authorList>
            <consortium name="Science for Life Laboratories"/>
        </authorList>
    </citation>
    <scope>NUCLEOTIDE SEQUENCE</scope>
    <source>
        <strain evidence="1">MBLW1</strain>
    </source>
</reference>
<dbReference type="EMBL" id="LR593887">
    <property type="protein sequence ID" value="VTS06218.1"/>
    <property type="molecule type" value="Genomic_DNA"/>
</dbReference>
<dbReference type="InParanoid" id="A0A6C2YRZ3"/>
<dbReference type="Proteomes" id="UP000464378">
    <property type="component" value="Chromosome"/>
</dbReference>
<evidence type="ECO:0000313" key="1">
    <source>
        <dbReference type="EMBL" id="VIP04428.1"/>
    </source>
</evidence>
<dbReference type="PROSITE" id="PS51257">
    <property type="entry name" value="PROKAR_LIPOPROTEIN"/>
    <property type="match status" value="1"/>
</dbReference>
<name>A0A6C2YRZ3_9BACT</name>
<proteinExistence type="predicted"/>
<keyword evidence="2" id="KW-1185">Reference proteome</keyword>
<accession>A0A6C2YRZ3</accession>
<evidence type="ECO:0000313" key="2">
    <source>
        <dbReference type="Proteomes" id="UP000464378"/>
    </source>
</evidence>
<dbReference type="EMBL" id="LR586016">
    <property type="protein sequence ID" value="VIP04428.1"/>
    <property type="molecule type" value="Genomic_DNA"/>
</dbReference>
<organism evidence="1">
    <name type="scientific">Tuwongella immobilis</name>
    <dbReference type="NCBI Taxonomy" id="692036"/>
    <lineage>
        <taxon>Bacteria</taxon>
        <taxon>Pseudomonadati</taxon>
        <taxon>Planctomycetota</taxon>
        <taxon>Planctomycetia</taxon>
        <taxon>Gemmatales</taxon>
        <taxon>Gemmataceae</taxon>
        <taxon>Tuwongella</taxon>
    </lineage>
</organism>